<sequence>MKNAQIFRTADGSVGLYNKELDEIYHSREGAQKESIEKFIIPSDFEQRTKNSPCIRVLDVCYGIGYNSKNALCYYKNCDIIIDALEWDFELVEYSKTADFYLPEINEFLRGERKLGNSKITFYTDDARKSILELNEPYDVIFLDAFAPNKLPTLWSVEFFAQLKRLLLQDGVLVTYCSAQPVRKAMILNNFFVGKMLDNKNHSFVTIAALNEKLIKSPLDEIELGLTNTKAGIPYRDCDLNSSAKEMFKRRENEVKNSNLEGASAYLRRFAK</sequence>
<dbReference type="PANTHER" id="PTHR39963:SF1">
    <property type="entry name" value="MNMC-LIKE METHYLTRANSFERASE DOMAIN-CONTAINING PROTEIN"/>
    <property type="match status" value="1"/>
</dbReference>
<evidence type="ECO:0000313" key="2">
    <source>
        <dbReference type="EMBL" id="HIS74641.1"/>
    </source>
</evidence>
<name>A0A9D1FIT7_9BACT</name>
<dbReference type="GO" id="GO:0016645">
    <property type="term" value="F:oxidoreductase activity, acting on the CH-NH group of donors"/>
    <property type="evidence" value="ECO:0007669"/>
    <property type="project" value="InterPro"/>
</dbReference>
<dbReference type="Proteomes" id="UP000886865">
    <property type="component" value="Unassembled WGS sequence"/>
</dbReference>
<gene>
    <name evidence="2" type="ORF">IAA86_06445</name>
</gene>
<feature type="domain" description="MnmC-like methyltransferase" evidence="1">
    <location>
        <begin position="99"/>
        <end position="196"/>
    </location>
</feature>
<organism evidence="2 3">
    <name type="scientific">Candidatus Galligastranaerophilus intestinavium</name>
    <dbReference type="NCBI Taxonomy" id="2840836"/>
    <lineage>
        <taxon>Bacteria</taxon>
        <taxon>Candidatus Galligastranaerophilus</taxon>
    </lineage>
</organism>
<reference evidence="2" key="1">
    <citation type="submission" date="2020-10" db="EMBL/GenBank/DDBJ databases">
        <authorList>
            <person name="Gilroy R."/>
        </authorList>
    </citation>
    <scope>NUCLEOTIDE SEQUENCE</scope>
    <source>
        <strain evidence="2">CHK152-2871</strain>
    </source>
</reference>
<dbReference type="Gene3D" id="3.40.50.150">
    <property type="entry name" value="Vaccinia Virus protein VP39"/>
    <property type="match status" value="1"/>
</dbReference>
<dbReference type="EMBL" id="DVJQ01000053">
    <property type="protein sequence ID" value="HIS74641.1"/>
    <property type="molecule type" value="Genomic_DNA"/>
</dbReference>
<dbReference type="CDD" id="cd02440">
    <property type="entry name" value="AdoMet_MTases"/>
    <property type="match status" value="1"/>
</dbReference>
<dbReference type="InterPro" id="IPR008471">
    <property type="entry name" value="MnmC-like_methylTransf"/>
</dbReference>
<dbReference type="AlphaFoldDB" id="A0A9D1FIT7"/>
<dbReference type="InterPro" id="IPR029063">
    <property type="entry name" value="SAM-dependent_MTases_sf"/>
</dbReference>
<accession>A0A9D1FIT7</accession>
<dbReference type="PANTHER" id="PTHR39963">
    <property type="entry name" value="SLL0983 PROTEIN"/>
    <property type="match status" value="1"/>
</dbReference>
<evidence type="ECO:0000259" key="1">
    <source>
        <dbReference type="Pfam" id="PF05430"/>
    </source>
</evidence>
<evidence type="ECO:0000313" key="3">
    <source>
        <dbReference type="Proteomes" id="UP000886865"/>
    </source>
</evidence>
<comment type="caution">
    <text evidence="2">The sequence shown here is derived from an EMBL/GenBank/DDBJ whole genome shotgun (WGS) entry which is preliminary data.</text>
</comment>
<dbReference type="SUPFAM" id="SSF53335">
    <property type="entry name" value="S-adenosyl-L-methionine-dependent methyltransferases"/>
    <property type="match status" value="1"/>
</dbReference>
<protein>
    <recommendedName>
        <fullName evidence="1">MnmC-like methyltransferase domain-containing protein</fullName>
    </recommendedName>
</protein>
<reference evidence="2" key="2">
    <citation type="journal article" date="2021" name="PeerJ">
        <title>Extensive microbial diversity within the chicken gut microbiome revealed by metagenomics and culture.</title>
        <authorList>
            <person name="Gilroy R."/>
            <person name="Ravi A."/>
            <person name="Getino M."/>
            <person name="Pursley I."/>
            <person name="Horton D.L."/>
            <person name="Alikhan N.F."/>
            <person name="Baker D."/>
            <person name="Gharbi K."/>
            <person name="Hall N."/>
            <person name="Watson M."/>
            <person name="Adriaenssens E.M."/>
            <person name="Foster-Nyarko E."/>
            <person name="Jarju S."/>
            <person name="Secka A."/>
            <person name="Antonio M."/>
            <person name="Oren A."/>
            <person name="Chaudhuri R.R."/>
            <person name="La Ragione R."/>
            <person name="Hildebrand F."/>
            <person name="Pallen M.J."/>
        </authorList>
    </citation>
    <scope>NUCLEOTIDE SEQUENCE</scope>
    <source>
        <strain evidence="2">CHK152-2871</strain>
    </source>
</reference>
<dbReference type="Pfam" id="PF05430">
    <property type="entry name" value="Methyltransf_30"/>
    <property type="match status" value="1"/>
</dbReference>
<proteinExistence type="predicted"/>